<evidence type="ECO:0000256" key="1">
    <source>
        <dbReference type="SAM" id="MobiDB-lite"/>
    </source>
</evidence>
<name>A0A448XLY7_9PLAT</name>
<evidence type="ECO:0000313" key="3">
    <source>
        <dbReference type="Proteomes" id="UP000784294"/>
    </source>
</evidence>
<reference evidence="2" key="1">
    <citation type="submission" date="2018-11" db="EMBL/GenBank/DDBJ databases">
        <authorList>
            <consortium name="Pathogen Informatics"/>
        </authorList>
    </citation>
    <scope>NUCLEOTIDE SEQUENCE</scope>
</reference>
<proteinExistence type="predicted"/>
<accession>A0A448XLY7</accession>
<dbReference type="AlphaFoldDB" id="A0A448XLY7"/>
<sequence>MPASPARHWHRHQQHQQHHRHFHQTGLSGLAWPPACLGHNIHSGLVNEAAAAATHQLGRDAFVTVQVGLKSPSLHFTVGNISSHRSAHQPICLVVLGLFELFPFFIFKSSKAVGTTAADDDDNEDDGIAGTNEMFSSSLPDE</sequence>
<feature type="compositionally biased region" description="Basic residues" evidence="1">
    <location>
        <begin position="7"/>
        <end position="23"/>
    </location>
</feature>
<gene>
    <name evidence="2" type="ORF">PXEA_LOCUS33311</name>
</gene>
<feature type="region of interest" description="Disordered" evidence="1">
    <location>
        <begin position="1"/>
        <end position="24"/>
    </location>
</feature>
<dbReference type="EMBL" id="CAAALY010262832">
    <property type="protein sequence ID" value="VEL39871.1"/>
    <property type="molecule type" value="Genomic_DNA"/>
</dbReference>
<comment type="caution">
    <text evidence="2">The sequence shown here is derived from an EMBL/GenBank/DDBJ whole genome shotgun (WGS) entry which is preliminary data.</text>
</comment>
<feature type="compositionally biased region" description="Polar residues" evidence="1">
    <location>
        <begin position="133"/>
        <end position="142"/>
    </location>
</feature>
<feature type="region of interest" description="Disordered" evidence="1">
    <location>
        <begin position="115"/>
        <end position="142"/>
    </location>
</feature>
<evidence type="ECO:0000313" key="2">
    <source>
        <dbReference type="EMBL" id="VEL39871.1"/>
    </source>
</evidence>
<feature type="compositionally biased region" description="Acidic residues" evidence="1">
    <location>
        <begin position="118"/>
        <end position="127"/>
    </location>
</feature>
<keyword evidence="3" id="KW-1185">Reference proteome</keyword>
<protein>
    <submittedName>
        <fullName evidence="2">Uncharacterized protein</fullName>
    </submittedName>
</protein>
<organism evidence="2 3">
    <name type="scientific">Protopolystoma xenopodis</name>
    <dbReference type="NCBI Taxonomy" id="117903"/>
    <lineage>
        <taxon>Eukaryota</taxon>
        <taxon>Metazoa</taxon>
        <taxon>Spiralia</taxon>
        <taxon>Lophotrochozoa</taxon>
        <taxon>Platyhelminthes</taxon>
        <taxon>Monogenea</taxon>
        <taxon>Polyopisthocotylea</taxon>
        <taxon>Polystomatidea</taxon>
        <taxon>Polystomatidae</taxon>
        <taxon>Protopolystoma</taxon>
    </lineage>
</organism>
<dbReference type="Proteomes" id="UP000784294">
    <property type="component" value="Unassembled WGS sequence"/>
</dbReference>